<dbReference type="RefSeq" id="WP_194096198.1">
    <property type="nucleotide sequence ID" value="NZ_JADFTZ010000004.1"/>
</dbReference>
<dbReference type="Proteomes" id="UP000656274">
    <property type="component" value="Unassembled WGS sequence"/>
</dbReference>
<protein>
    <recommendedName>
        <fullName evidence="3">DUF4468 domain-containing protein</fullName>
    </recommendedName>
</protein>
<keyword evidence="2" id="KW-1185">Reference proteome</keyword>
<dbReference type="EMBL" id="JADFTZ010000004">
    <property type="protein sequence ID" value="MBE9576949.1"/>
    <property type="molecule type" value="Genomic_DNA"/>
</dbReference>
<proteinExistence type="predicted"/>
<accession>A0ABR9WTH2</accession>
<name>A0ABR9WTH2_9FLAO</name>
<evidence type="ECO:0000313" key="1">
    <source>
        <dbReference type="EMBL" id="MBE9576949.1"/>
    </source>
</evidence>
<evidence type="ECO:0008006" key="3">
    <source>
        <dbReference type="Google" id="ProtNLM"/>
    </source>
</evidence>
<comment type="caution">
    <text evidence="1">The sequence shown here is derived from an EMBL/GenBank/DDBJ whole genome shotgun (WGS) entry which is preliminary data.</text>
</comment>
<evidence type="ECO:0000313" key="2">
    <source>
        <dbReference type="Proteomes" id="UP000656274"/>
    </source>
</evidence>
<sequence length="163" mass="19518">MKKIIFFLLFVNFCFSQNEKLSITKIDSITSKLNSIQIQAEGSAKRKNGLVDFIFVTTYFNPKDSISKKIIKGEFFEEEKQTNDYTIGYKYSYYYYDDKPFYLKLIIYKVLPNSTERDTITIELNKEELKSNREIENKFKLKLRKRIKTINKALLHYHYPNEN</sequence>
<gene>
    <name evidence="1" type="ORF">IM755_09540</name>
</gene>
<organism evidence="1 2">
    <name type="scientific">Flavobacterium proteolyticum</name>
    <dbReference type="NCBI Taxonomy" id="2911683"/>
    <lineage>
        <taxon>Bacteria</taxon>
        <taxon>Pseudomonadati</taxon>
        <taxon>Bacteroidota</taxon>
        <taxon>Flavobacteriia</taxon>
        <taxon>Flavobacteriales</taxon>
        <taxon>Flavobacteriaceae</taxon>
        <taxon>Flavobacterium</taxon>
    </lineage>
</organism>
<reference evidence="1 2" key="1">
    <citation type="submission" date="2020-10" db="EMBL/GenBank/DDBJ databases">
        <title>The genome sequence of Flavobacterium aquaticum 1Y8A.</title>
        <authorList>
            <person name="Liu Y."/>
        </authorList>
    </citation>
    <scope>NUCLEOTIDE SEQUENCE [LARGE SCALE GENOMIC DNA]</scope>
    <source>
        <strain evidence="1 2">1Y8A</strain>
    </source>
</reference>